<reference evidence="2 3" key="1">
    <citation type="submission" date="2020-04" db="EMBL/GenBank/DDBJ databases">
        <title>Perkinsus olseni comparative genomics.</title>
        <authorList>
            <person name="Bogema D.R."/>
        </authorList>
    </citation>
    <scope>NUCLEOTIDE SEQUENCE [LARGE SCALE GENOMIC DNA]</scope>
    <source>
        <strain evidence="2 3">ATCC PRA-207</strain>
    </source>
</reference>
<feature type="non-terminal residue" evidence="2">
    <location>
        <position position="1"/>
    </location>
</feature>
<keyword evidence="3" id="KW-1185">Reference proteome</keyword>
<gene>
    <name evidence="2" type="ORF">FOZ63_015528</name>
</gene>
<comment type="caution">
    <text evidence="2">The sequence shown here is derived from an EMBL/GenBank/DDBJ whole genome shotgun (WGS) entry which is preliminary data.</text>
</comment>
<accession>A0A7J6U2N0</accession>
<dbReference type="AlphaFoldDB" id="A0A7J6U2N0"/>
<name>A0A7J6U2N0_PEROL</name>
<feature type="chain" id="PRO_5029712693" evidence="1">
    <location>
        <begin position="29"/>
        <end position="143"/>
    </location>
</feature>
<evidence type="ECO:0000313" key="2">
    <source>
        <dbReference type="EMBL" id="KAF4751773.1"/>
    </source>
</evidence>
<proteinExistence type="predicted"/>
<feature type="signal peptide" evidence="1">
    <location>
        <begin position="1"/>
        <end position="28"/>
    </location>
</feature>
<dbReference type="EMBL" id="JABANO010006470">
    <property type="protein sequence ID" value="KAF4751773.1"/>
    <property type="molecule type" value="Genomic_DNA"/>
</dbReference>
<sequence length="143" mass="15815">MILPHKSSGRTALLAITLFANLMGVAEGAGRKALGVCTVNNRHLSILKIKAKEGTNTLKKAWNRLRGKKHIDSRMPHVEFVLGEGEKRFTSYFSRGQQPLLEAAKSGEALALLGGPARLPSQKMQCRINKRGDERRVIRKLMA</sequence>
<evidence type="ECO:0000313" key="3">
    <source>
        <dbReference type="Proteomes" id="UP000553632"/>
    </source>
</evidence>
<dbReference type="Proteomes" id="UP000553632">
    <property type="component" value="Unassembled WGS sequence"/>
</dbReference>
<keyword evidence="1" id="KW-0732">Signal</keyword>
<organism evidence="2 3">
    <name type="scientific">Perkinsus olseni</name>
    <name type="common">Perkinsus atlanticus</name>
    <dbReference type="NCBI Taxonomy" id="32597"/>
    <lineage>
        <taxon>Eukaryota</taxon>
        <taxon>Sar</taxon>
        <taxon>Alveolata</taxon>
        <taxon>Perkinsozoa</taxon>
        <taxon>Perkinsea</taxon>
        <taxon>Perkinsida</taxon>
        <taxon>Perkinsidae</taxon>
        <taxon>Perkinsus</taxon>
    </lineage>
</organism>
<protein>
    <submittedName>
        <fullName evidence="2">Uncharacterized protein</fullName>
    </submittedName>
</protein>
<evidence type="ECO:0000256" key="1">
    <source>
        <dbReference type="SAM" id="SignalP"/>
    </source>
</evidence>